<dbReference type="EMBL" id="BMNE01000004">
    <property type="protein sequence ID" value="GGN87177.1"/>
    <property type="molecule type" value="Genomic_DNA"/>
</dbReference>
<organism evidence="2 3">
    <name type="scientific">Nocardia rhizosphaerihabitans</name>
    <dbReference type="NCBI Taxonomy" id="1691570"/>
    <lineage>
        <taxon>Bacteria</taxon>
        <taxon>Bacillati</taxon>
        <taxon>Actinomycetota</taxon>
        <taxon>Actinomycetes</taxon>
        <taxon>Mycobacteriales</taxon>
        <taxon>Nocardiaceae</taxon>
        <taxon>Nocardia</taxon>
    </lineage>
</organism>
<evidence type="ECO:0000313" key="2">
    <source>
        <dbReference type="EMBL" id="GGN87177.1"/>
    </source>
</evidence>
<dbReference type="Pfam" id="PF13460">
    <property type="entry name" value="NAD_binding_10"/>
    <property type="match status" value="1"/>
</dbReference>
<feature type="domain" description="NAD(P)-binding" evidence="1">
    <location>
        <begin position="34"/>
        <end position="194"/>
    </location>
</feature>
<protein>
    <submittedName>
        <fullName evidence="2">NmrA family transcriptional regulator</fullName>
    </submittedName>
</protein>
<dbReference type="SUPFAM" id="SSF51735">
    <property type="entry name" value="NAD(P)-binding Rossmann-fold domains"/>
    <property type="match status" value="1"/>
</dbReference>
<evidence type="ECO:0000259" key="1">
    <source>
        <dbReference type="Pfam" id="PF13460"/>
    </source>
</evidence>
<proteinExistence type="predicted"/>
<accession>A0ABQ2KM00</accession>
<dbReference type="PANTHER" id="PTHR43162">
    <property type="match status" value="1"/>
</dbReference>
<comment type="caution">
    <text evidence="2">The sequence shown here is derived from an EMBL/GenBank/DDBJ whole genome shotgun (WGS) entry which is preliminary data.</text>
</comment>
<gene>
    <name evidence="2" type="ORF">GCM10011610_43360</name>
</gene>
<reference evidence="3" key="1">
    <citation type="journal article" date="2019" name="Int. J. Syst. Evol. Microbiol.">
        <title>The Global Catalogue of Microorganisms (GCM) 10K type strain sequencing project: providing services to taxonomists for standard genome sequencing and annotation.</title>
        <authorList>
            <consortium name="The Broad Institute Genomics Platform"/>
            <consortium name="The Broad Institute Genome Sequencing Center for Infectious Disease"/>
            <person name="Wu L."/>
            <person name="Ma J."/>
        </authorList>
    </citation>
    <scope>NUCLEOTIDE SEQUENCE [LARGE SCALE GENOMIC DNA]</scope>
    <source>
        <strain evidence="3">CGMCC 4.7329</strain>
    </source>
</reference>
<dbReference type="InterPro" id="IPR016040">
    <property type="entry name" value="NAD(P)-bd_dom"/>
</dbReference>
<keyword evidence="3" id="KW-1185">Reference proteome</keyword>
<dbReference type="Proteomes" id="UP000658127">
    <property type="component" value="Unassembled WGS sequence"/>
</dbReference>
<evidence type="ECO:0000313" key="3">
    <source>
        <dbReference type="Proteomes" id="UP000658127"/>
    </source>
</evidence>
<dbReference type="InterPro" id="IPR036291">
    <property type="entry name" value="NAD(P)-bd_dom_sf"/>
</dbReference>
<dbReference type="Gene3D" id="3.40.50.720">
    <property type="entry name" value="NAD(P)-binding Rossmann-like Domain"/>
    <property type="match status" value="1"/>
</dbReference>
<sequence length="300" mass="31507">MFASGTTMSPEAAGRCTYLMTNTASHQQLFLVTGGTGKTGSRVAALLEAAGHPVRLGSRTAPIPFDWTDRETWGPALAGVDSIYLSYQPDLAVPGAPDVIRAFTAAARAAGVRSVVLVSGRGEPEARECELIVEDSGLAWTVVRCSFFAENFSEGAFLGDVLAGAVALPNGDVPEPFAHADDIAEVAVAALTDPRHAGQIYEISGARALTFAEAVGEIATATGREIAFIPISRPDFVAALTEYQLPTDMISLLDYLFGTILDGRNSATADGVQRALGRAPRDFSEYAKEVAATGVWTPQA</sequence>
<dbReference type="Gene3D" id="3.90.25.10">
    <property type="entry name" value="UDP-galactose 4-epimerase, domain 1"/>
    <property type="match status" value="1"/>
</dbReference>
<dbReference type="InterPro" id="IPR051604">
    <property type="entry name" value="Ergot_Alk_Oxidoreductase"/>
</dbReference>
<dbReference type="PANTHER" id="PTHR43162:SF1">
    <property type="entry name" value="PRESTALK A DIFFERENTIATION PROTEIN A"/>
    <property type="match status" value="1"/>
</dbReference>
<name>A0ABQ2KM00_9NOCA</name>